<comment type="similarity">
    <text evidence="4">Belongs to the WD repeat PAAF1/RPN14 family.</text>
</comment>
<protein>
    <submittedName>
        <fullName evidence="6">Uncharacterized protein</fullName>
    </submittedName>
</protein>
<dbReference type="SUPFAM" id="SSF50978">
    <property type="entry name" value="WD40 repeat-like"/>
    <property type="match status" value="1"/>
</dbReference>
<accession>A0A815B024</accession>
<dbReference type="InterPro" id="IPR020472">
    <property type="entry name" value="WD40_PAC1"/>
</dbReference>
<dbReference type="PROSITE" id="PS00678">
    <property type="entry name" value="WD_REPEATS_1"/>
    <property type="match status" value="1"/>
</dbReference>
<dbReference type="Proteomes" id="UP000663845">
    <property type="component" value="Unassembled WGS sequence"/>
</dbReference>
<name>A0A815B024_9BILA</name>
<feature type="repeat" description="WD" evidence="5">
    <location>
        <begin position="266"/>
        <end position="306"/>
    </location>
</feature>
<sequence>MTAQTSSNDSNKVETHPRILIQHDWALNIEQNSLPADVWLEFKHGSGDITRLTQNVHGVCSIKASTDEEAKVYRTSASDNFQSGDIDKNQRQLRIKIRDTNFRTKKAFSTTSRHEESANRSTINPLIDVPERTKHQTQQTQASVYPHWFDISSGGVGLTALSNGEITIWDIENGEIRRKFKGHDEDAYISRFFPSDFAVVSGGADMRVKIWSLDSEIRRKFKGHDEDAYISRFFPSDFAVVSGGADMRVKIWSLDSDNNQIHDTTLAGHRSRITDVLALDQQRVLSASNDGSVLLWDITKNEQINKLAELENNSINSITLTDSSTLACGCHDGTIRFYNLNNKDSKEILGEIKVNSPISTLCYLPELNQLVCGTEQSIIGIYDIRQLNNVPIHAWKEQRGKITSIVPHKDNGGILATTSDGSCFAYNKEELSTMSDISQCHVTDYTGADDAIMNGKIFNNRIYSICRDGFLRIYEDQN</sequence>
<dbReference type="InterPro" id="IPR036322">
    <property type="entry name" value="WD40_repeat_dom_sf"/>
</dbReference>
<keyword evidence="1 5" id="KW-0853">WD repeat</keyword>
<dbReference type="AlphaFoldDB" id="A0A815B024"/>
<dbReference type="PRINTS" id="PR00320">
    <property type="entry name" value="GPROTEINBRPT"/>
</dbReference>
<dbReference type="PROSITE" id="PS50082">
    <property type="entry name" value="WD_REPEATS_2"/>
    <property type="match status" value="3"/>
</dbReference>
<dbReference type="InterPro" id="IPR051179">
    <property type="entry name" value="WD_repeat_multifunction"/>
</dbReference>
<evidence type="ECO:0000256" key="4">
    <source>
        <dbReference type="ARBA" id="ARBA00038321"/>
    </source>
</evidence>
<evidence type="ECO:0000256" key="3">
    <source>
        <dbReference type="ARBA" id="ARBA00022942"/>
    </source>
</evidence>
<evidence type="ECO:0000313" key="6">
    <source>
        <dbReference type="EMBL" id="CAF1264068.1"/>
    </source>
</evidence>
<evidence type="ECO:0000313" key="7">
    <source>
        <dbReference type="Proteomes" id="UP000663845"/>
    </source>
</evidence>
<evidence type="ECO:0000256" key="2">
    <source>
        <dbReference type="ARBA" id="ARBA00022737"/>
    </source>
</evidence>
<dbReference type="InterPro" id="IPR015943">
    <property type="entry name" value="WD40/YVTN_repeat-like_dom_sf"/>
</dbReference>
<dbReference type="GO" id="GO:0000502">
    <property type="term" value="C:proteasome complex"/>
    <property type="evidence" value="ECO:0007669"/>
    <property type="project" value="UniProtKB-KW"/>
</dbReference>
<dbReference type="PROSITE" id="PS50294">
    <property type="entry name" value="WD_REPEATS_REGION"/>
    <property type="match status" value="3"/>
</dbReference>
<feature type="repeat" description="WD" evidence="5">
    <location>
        <begin position="221"/>
        <end position="262"/>
    </location>
</feature>
<proteinExistence type="inferred from homology"/>
<feature type="repeat" description="WD" evidence="5">
    <location>
        <begin position="180"/>
        <end position="215"/>
    </location>
</feature>
<dbReference type="PANTHER" id="PTHR19857">
    <property type="entry name" value="MITOCHONDRIAL DIVISION PROTEIN 1-RELATED"/>
    <property type="match status" value="1"/>
</dbReference>
<dbReference type="Gene3D" id="2.130.10.10">
    <property type="entry name" value="YVTN repeat-like/Quinoprotein amine dehydrogenase"/>
    <property type="match status" value="2"/>
</dbReference>
<keyword evidence="3" id="KW-0647">Proteasome</keyword>
<dbReference type="InterPro" id="IPR001680">
    <property type="entry name" value="WD40_rpt"/>
</dbReference>
<organism evidence="6 7">
    <name type="scientific">Adineta steineri</name>
    <dbReference type="NCBI Taxonomy" id="433720"/>
    <lineage>
        <taxon>Eukaryota</taxon>
        <taxon>Metazoa</taxon>
        <taxon>Spiralia</taxon>
        <taxon>Gnathifera</taxon>
        <taxon>Rotifera</taxon>
        <taxon>Eurotatoria</taxon>
        <taxon>Bdelloidea</taxon>
        <taxon>Adinetida</taxon>
        <taxon>Adinetidae</taxon>
        <taxon>Adineta</taxon>
    </lineage>
</organism>
<keyword evidence="2" id="KW-0677">Repeat</keyword>
<evidence type="ECO:0000256" key="1">
    <source>
        <dbReference type="ARBA" id="ARBA00022574"/>
    </source>
</evidence>
<gene>
    <name evidence="6" type="ORF">JYZ213_LOCUS30317</name>
</gene>
<comment type="caution">
    <text evidence="6">The sequence shown here is derived from an EMBL/GenBank/DDBJ whole genome shotgun (WGS) entry which is preliminary data.</text>
</comment>
<dbReference type="Pfam" id="PF00400">
    <property type="entry name" value="WD40"/>
    <property type="match status" value="4"/>
</dbReference>
<reference evidence="6" key="1">
    <citation type="submission" date="2021-02" db="EMBL/GenBank/DDBJ databases">
        <authorList>
            <person name="Nowell W R."/>
        </authorList>
    </citation>
    <scope>NUCLEOTIDE SEQUENCE</scope>
</reference>
<dbReference type="PANTHER" id="PTHR19857:SF19">
    <property type="entry name" value="26S PROTEASOME REGULATORY SUBUNIT RPN14"/>
    <property type="match status" value="1"/>
</dbReference>
<dbReference type="SMART" id="SM00320">
    <property type="entry name" value="WD40"/>
    <property type="match status" value="7"/>
</dbReference>
<evidence type="ECO:0000256" key="5">
    <source>
        <dbReference type="PROSITE-ProRule" id="PRU00221"/>
    </source>
</evidence>
<dbReference type="EMBL" id="CAJNOG010000481">
    <property type="protein sequence ID" value="CAF1264068.1"/>
    <property type="molecule type" value="Genomic_DNA"/>
</dbReference>
<dbReference type="InterPro" id="IPR019775">
    <property type="entry name" value="WD40_repeat_CS"/>
</dbReference>